<feature type="transmembrane region" description="Helical" evidence="1">
    <location>
        <begin position="84"/>
        <end position="108"/>
    </location>
</feature>
<keyword evidence="3" id="KW-1185">Reference proteome</keyword>
<evidence type="ECO:0000313" key="3">
    <source>
        <dbReference type="Proteomes" id="UP000265618"/>
    </source>
</evidence>
<organism evidence="2 3">
    <name type="scientific">Kipferlia bialata</name>
    <dbReference type="NCBI Taxonomy" id="797122"/>
    <lineage>
        <taxon>Eukaryota</taxon>
        <taxon>Metamonada</taxon>
        <taxon>Carpediemonas-like organisms</taxon>
        <taxon>Kipferlia</taxon>
    </lineage>
</organism>
<reference evidence="2 3" key="1">
    <citation type="journal article" date="2018" name="PLoS ONE">
        <title>The draft genome of Kipferlia bialata reveals reductive genome evolution in fornicate parasites.</title>
        <authorList>
            <person name="Tanifuji G."/>
            <person name="Takabayashi S."/>
            <person name="Kume K."/>
            <person name="Takagi M."/>
            <person name="Nakayama T."/>
            <person name="Kamikawa R."/>
            <person name="Inagaki Y."/>
            <person name="Hashimoto T."/>
        </authorList>
    </citation>
    <scope>NUCLEOTIDE SEQUENCE [LARGE SCALE GENOMIC DNA]</scope>
    <source>
        <strain evidence="2">NY0173</strain>
    </source>
</reference>
<name>A0A9K3GGZ5_9EUKA</name>
<evidence type="ECO:0000256" key="1">
    <source>
        <dbReference type="SAM" id="Phobius"/>
    </source>
</evidence>
<feature type="transmembrane region" description="Helical" evidence="1">
    <location>
        <begin position="44"/>
        <end position="64"/>
    </location>
</feature>
<keyword evidence="1" id="KW-0472">Membrane</keyword>
<keyword evidence="1" id="KW-1133">Transmembrane helix</keyword>
<dbReference type="Proteomes" id="UP000265618">
    <property type="component" value="Unassembled WGS sequence"/>
</dbReference>
<dbReference type="EMBL" id="BDIP01000629">
    <property type="protein sequence ID" value="GIQ82227.1"/>
    <property type="molecule type" value="Genomic_DNA"/>
</dbReference>
<proteinExistence type="predicted"/>
<sequence>MFSVLLPSEEALFWVTLLCMGCVLISYVTLLVKRRSTSWSGMSMVILTLLACLAVLSDASASVYNLPSYWHTLSDRDLFDRLPLFAVMLYMSLGVKAAICSLLAVLYLQVLP</sequence>
<accession>A0A9K3GGZ5</accession>
<feature type="transmembrane region" description="Helical" evidence="1">
    <location>
        <begin position="12"/>
        <end position="32"/>
    </location>
</feature>
<comment type="caution">
    <text evidence="2">The sequence shown here is derived from an EMBL/GenBank/DDBJ whole genome shotgun (WGS) entry which is preliminary data.</text>
</comment>
<keyword evidence="1" id="KW-0812">Transmembrane</keyword>
<gene>
    <name evidence="2" type="ORF">KIPB_003326</name>
</gene>
<evidence type="ECO:0000313" key="2">
    <source>
        <dbReference type="EMBL" id="GIQ82227.1"/>
    </source>
</evidence>
<protein>
    <submittedName>
        <fullName evidence="2">Uncharacterized protein</fullName>
    </submittedName>
</protein>
<dbReference type="AlphaFoldDB" id="A0A9K3GGZ5"/>